<gene>
    <name evidence="3" type="ORF">GCM10023172_23740</name>
</gene>
<dbReference type="SMART" id="SM00357">
    <property type="entry name" value="CSP"/>
    <property type="match status" value="1"/>
</dbReference>
<dbReference type="InterPro" id="IPR012340">
    <property type="entry name" value="NA-bd_OB-fold"/>
</dbReference>
<dbReference type="EMBL" id="BAABGQ010000006">
    <property type="protein sequence ID" value="GAA4501610.1"/>
    <property type="molecule type" value="Genomic_DNA"/>
</dbReference>
<dbReference type="PANTHER" id="PTHR11544">
    <property type="entry name" value="COLD SHOCK DOMAIN CONTAINING PROTEINS"/>
    <property type="match status" value="1"/>
</dbReference>
<dbReference type="InterPro" id="IPR002059">
    <property type="entry name" value="CSP_DNA-bd"/>
</dbReference>
<reference evidence="4" key="1">
    <citation type="journal article" date="2019" name="Int. J. Syst. Evol. Microbiol.">
        <title>The Global Catalogue of Microorganisms (GCM) 10K type strain sequencing project: providing services to taxonomists for standard genome sequencing and annotation.</title>
        <authorList>
            <consortium name="The Broad Institute Genomics Platform"/>
            <consortium name="The Broad Institute Genome Sequencing Center for Infectious Disease"/>
            <person name="Wu L."/>
            <person name="Ma J."/>
        </authorList>
    </citation>
    <scope>NUCLEOTIDE SEQUENCE [LARGE SCALE GENOMIC DNA]</scope>
    <source>
        <strain evidence="4">JCM 17841</strain>
    </source>
</reference>
<dbReference type="PROSITE" id="PS51857">
    <property type="entry name" value="CSD_2"/>
    <property type="match status" value="1"/>
</dbReference>
<feature type="domain" description="CSD" evidence="2">
    <location>
        <begin position="88"/>
        <end position="150"/>
    </location>
</feature>
<name>A0ABP8QGR6_9BACT</name>
<dbReference type="Pfam" id="PF00313">
    <property type="entry name" value="CSD"/>
    <property type="match status" value="1"/>
</dbReference>
<dbReference type="Gene3D" id="2.40.50.140">
    <property type="entry name" value="Nucleic acid-binding proteins"/>
    <property type="match status" value="1"/>
</dbReference>
<dbReference type="RefSeq" id="WP_208133068.1">
    <property type="nucleotide sequence ID" value="NZ_BAABGQ010000006.1"/>
</dbReference>
<organism evidence="3 4">
    <name type="scientific">Hymenobacter ginsengisoli</name>
    <dbReference type="NCBI Taxonomy" id="1051626"/>
    <lineage>
        <taxon>Bacteria</taxon>
        <taxon>Pseudomonadati</taxon>
        <taxon>Bacteroidota</taxon>
        <taxon>Cytophagia</taxon>
        <taxon>Cytophagales</taxon>
        <taxon>Hymenobacteraceae</taxon>
        <taxon>Hymenobacter</taxon>
    </lineage>
</organism>
<evidence type="ECO:0000313" key="3">
    <source>
        <dbReference type="EMBL" id="GAA4501610.1"/>
    </source>
</evidence>
<evidence type="ECO:0000313" key="4">
    <source>
        <dbReference type="Proteomes" id="UP001501243"/>
    </source>
</evidence>
<evidence type="ECO:0000256" key="1">
    <source>
        <dbReference type="SAM" id="MobiDB-lite"/>
    </source>
</evidence>
<dbReference type="InterPro" id="IPR011129">
    <property type="entry name" value="CSD"/>
</dbReference>
<feature type="compositionally biased region" description="Basic and acidic residues" evidence="1">
    <location>
        <begin position="8"/>
        <end position="39"/>
    </location>
</feature>
<proteinExistence type="predicted"/>
<sequence>MARAQESFSKKENEKKRLKKQQEKAERRDERQANKKDSSLEEMFAYVDENGNITSTPPDPTKKKKEINAEDIQIGVPKQEDREPEDTQRTGTVTFFNASKGYGFIKDAASQESIFVHANALGGLTLLEGNKVTFEVEPGMKGPTAVRVKMAS</sequence>
<dbReference type="CDD" id="cd04458">
    <property type="entry name" value="CSP_CDS"/>
    <property type="match status" value="1"/>
</dbReference>
<dbReference type="PRINTS" id="PR00050">
    <property type="entry name" value="COLDSHOCK"/>
</dbReference>
<feature type="compositionally biased region" description="Basic and acidic residues" evidence="1">
    <location>
        <begin position="78"/>
        <end position="88"/>
    </location>
</feature>
<evidence type="ECO:0000259" key="2">
    <source>
        <dbReference type="PROSITE" id="PS51857"/>
    </source>
</evidence>
<keyword evidence="4" id="KW-1185">Reference proteome</keyword>
<dbReference type="InterPro" id="IPR050181">
    <property type="entry name" value="Cold_shock_domain"/>
</dbReference>
<dbReference type="SUPFAM" id="SSF50249">
    <property type="entry name" value="Nucleic acid-binding proteins"/>
    <property type="match status" value="1"/>
</dbReference>
<accession>A0ABP8QGR6</accession>
<comment type="caution">
    <text evidence="3">The sequence shown here is derived from an EMBL/GenBank/DDBJ whole genome shotgun (WGS) entry which is preliminary data.</text>
</comment>
<protein>
    <submittedName>
        <fullName evidence="3">Cold shock domain-containing protein</fullName>
    </submittedName>
</protein>
<feature type="region of interest" description="Disordered" evidence="1">
    <location>
        <begin position="1"/>
        <end position="92"/>
    </location>
</feature>
<dbReference type="Proteomes" id="UP001501243">
    <property type="component" value="Unassembled WGS sequence"/>
</dbReference>